<dbReference type="AlphaFoldDB" id="A0A9P9G1A4"/>
<dbReference type="RefSeq" id="XP_046042658.1">
    <property type="nucleotide sequence ID" value="XM_046186103.1"/>
</dbReference>
<evidence type="ECO:0000313" key="1">
    <source>
        <dbReference type="EMBL" id="KAH7227227.1"/>
    </source>
</evidence>
<dbReference type="GeneID" id="70216057"/>
<evidence type="ECO:0000313" key="2">
    <source>
        <dbReference type="Proteomes" id="UP000720189"/>
    </source>
</evidence>
<dbReference type="EMBL" id="JAGMUX010000025">
    <property type="protein sequence ID" value="KAH7227227.1"/>
    <property type="molecule type" value="Genomic_DNA"/>
</dbReference>
<feature type="non-terminal residue" evidence="1">
    <location>
        <position position="57"/>
    </location>
</feature>
<protein>
    <submittedName>
        <fullName evidence="1">Uncharacterized protein</fullName>
    </submittedName>
</protein>
<accession>A0A9P9G1A4</accession>
<gene>
    <name evidence="1" type="ORF">BKA55DRAFT_463521</name>
</gene>
<keyword evidence="2" id="KW-1185">Reference proteome</keyword>
<reference evidence="1" key="1">
    <citation type="journal article" date="2021" name="Nat. Commun.">
        <title>Genetic determinants of endophytism in the Arabidopsis root mycobiome.</title>
        <authorList>
            <person name="Mesny F."/>
            <person name="Miyauchi S."/>
            <person name="Thiergart T."/>
            <person name="Pickel B."/>
            <person name="Atanasova L."/>
            <person name="Karlsson M."/>
            <person name="Huettel B."/>
            <person name="Barry K.W."/>
            <person name="Haridas S."/>
            <person name="Chen C."/>
            <person name="Bauer D."/>
            <person name="Andreopoulos W."/>
            <person name="Pangilinan J."/>
            <person name="LaButti K."/>
            <person name="Riley R."/>
            <person name="Lipzen A."/>
            <person name="Clum A."/>
            <person name="Drula E."/>
            <person name="Henrissat B."/>
            <person name="Kohler A."/>
            <person name="Grigoriev I.V."/>
            <person name="Martin F.M."/>
            <person name="Hacquard S."/>
        </authorList>
    </citation>
    <scope>NUCLEOTIDE SEQUENCE</scope>
    <source>
        <strain evidence="1">MPI-CAGE-AT-0023</strain>
    </source>
</reference>
<proteinExistence type="predicted"/>
<dbReference type="Proteomes" id="UP000720189">
    <property type="component" value="Unassembled WGS sequence"/>
</dbReference>
<sequence>LGLYYNSPEPAIIYIKYSFTFNPMHVPYHLGDRHYIPKSACHSLKPLTYSLNLLNPE</sequence>
<dbReference type="OrthoDB" id="5050681at2759"/>
<name>A0A9P9G1A4_FUSRE</name>
<comment type="caution">
    <text evidence="1">The sequence shown here is derived from an EMBL/GenBank/DDBJ whole genome shotgun (WGS) entry which is preliminary data.</text>
</comment>
<feature type="non-terminal residue" evidence="1">
    <location>
        <position position="1"/>
    </location>
</feature>
<organism evidence="1 2">
    <name type="scientific">Fusarium redolens</name>
    <dbReference type="NCBI Taxonomy" id="48865"/>
    <lineage>
        <taxon>Eukaryota</taxon>
        <taxon>Fungi</taxon>
        <taxon>Dikarya</taxon>
        <taxon>Ascomycota</taxon>
        <taxon>Pezizomycotina</taxon>
        <taxon>Sordariomycetes</taxon>
        <taxon>Hypocreomycetidae</taxon>
        <taxon>Hypocreales</taxon>
        <taxon>Nectriaceae</taxon>
        <taxon>Fusarium</taxon>
        <taxon>Fusarium redolens species complex</taxon>
    </lineage>
</organism>